<protein>
    <submittedName>
        <fullName evidence="2">Uncharacterized protein</fullName>
    </submittedName>
</protein>
<dbReference type="Proteomes" id="UP000281985">
    <property type="component" value="Unassembled WGS sequence"/>
</dbReference>
<evidence type="ECO:0000313" key="3">
    <source>
        <dbReference type="Proteomes" id="UP000281985"/>
    </source>
</evidence>
<keyword evidence="1" id="KW-0472">Membrane</keyword>
<dbReference type="RefSeq" id="WP_121916551.1">
    <property type="nucleotide sequence ID" value="NZ_REFV01000003.1"/>
</dbReference>
<keyword evidence="1" id="KW-1133">Transmembrane helix</keyword>
<feature type="transmembrane region" description="Helical" evidence="1">
    <location>
        <begin position="92"/>
        <end position="117"/>
    </location>
</feature>
<organism evidence="2 3">
    <name type="scientific">Dokdonia sinensis</name>
    <dbReference type="NCBI Taxonomy" id="2479847"/>
    <lineage>
        <taxon>Bacteria</taxon>
        <taxon>Pseudomonadati</taxon>
        <taxon>Bacteroidota</taxon>
        <taxon>Flavobacteriia</taxon>
        <taxon>Flavobacteriales</taxon>
        <taxon>Flavobacteriaceae</taxon>
        <taxon>Dokdonia</taxon>
    </lineage>
</organism>
<evidence type="ECO:0000256" key="1">
    <source>
        <dbReference type="SAM" id="Phobius"/>
    </source>
</evidence>
<dbReference type="EMBL" id="REFV01000003">
    <property type="protein sequence ID" value="RMB62917.1"/>
    <property type="molecule type" value="Genomic_DNA"/>
</dbReference>
<accession>A0A3M0GEJ9</accession>
<dbReference type="AlphaFoldDB" id="A0A3M0GEJ9"/>
<sequence length="224" mass="24967">MNLYKDHSGRELIVVLDNASKLTYEAQLNLLKEINKRGLVLDTKILEEEIAQKETAIKNFEYLYDLGFQVTVDSSSQGLTVLRTGHAKLMDVVSTLIGFVLSLLGLLGFWLLMAIFFGNNEFALGKLIGYGLLIVVGGIGFKMLSGINRFLDYQNFSLVQQGSSIVLKHQGNTNTYTTADMSLQEVEEDLILMLGDEEIIYASAQNLKQKLTLQELVHKIKSIG</sequence>
<keyword evidence="1" id="KW-0812">Transmembrane</keyword>
<keyword evidence="3" id="KW-1185">Reference proteome</keyword>
<dbReference type="OrthoDB" id="1176629at2"/>
<feature type="transmembrane region" description="Helical" evidence="1">
    <location>
        <begin position="123"/>
        <end position="141"/>
    </location>
</feature>
<reference evidence="2 3" key="1">
    <citation type="submission" date="2018-10" db="EMBL/GenBank/DDBJ databases">
        <title>Dokdonia luteus sp. nov., isolated from sea water.</title>
        <authorList>
            <person name="Zhou L.Y."/>
            <person name="Du Z.J."/>
        </authorList>
    </citation>
    <scope>NUCLEOTIDE SEQUENCE [LARGE SCALE GENOMIC DNA]</scope>
    <source>
        <strain evidence="2 3">SH27</strain>
    </source>
</reference>
<proteinExistence type="predicted"/>
<name>A0A3M0GEJ9_9FLAO</name>
<comment type="caution">
    <text evidence="2">The sequence shown here is derived from an EMBL/GenBank/DDBJ whole genome shotgun (WGS) entry which is preliminary data.</text>
</comment>
<gene>
    <name evidence="2" type="ORF">EAX61_04910</name>
</gene>
<evidence type="ECO:0000313" key="2">
    <source>
        <dbReference type="EMBL" id="RMB62917.1"/>
    </source>
</evidence>